<dbReference type="GO" id="GO:0042391">
    <property type="term" value="P:regulation of membrane potential"/>
    <property type="evidence" value="ECO:0007669"/>
    <property type="project" value="TreeGrafter"/>
</dbReference>
<evidence type="ECO:0000313" key="3">
    <source>
        <dbReference type="Proteomes" id="UP000014760"/>
    </source>
</evidence>
<dbReference type="Pfam" id="PF00595">
    <property type="entry name" value="PDZ"/>
    <property type="match status" value="1"/>
</dbReference>
<dbReference type="OrthoDB" id="10059918at2759"/>
<dbReference type="HOGENOM" id="CLU_149433_2_2_1"/>
<proteinExistence type="predicted"/>
<dbReference type="GO" id="GO:0050806">
    <property type="term" value="P:positive regulation of synaptic transmission"/>
    <property type="evidence" value="ECO:0007669"/>
    <property type="project" value="TreeGrafter"/>
</dbReference>
<organism evidence="2 3">
    <name type="scientific">Capitella teleta</name>
    <name type="common">Polychaete worm</name>
    <dbReference type="NCBI Taxonomy" id="283909"/>
    <lineage>
        <taxon>Eukaryota</taxon>
        <taxon>Metazoa</taxon>
        <taxon>Spiralia</taxon>
        <taxon>Lophotrochozoa</taxon>
        <taxon>Annelida</taxon>
        <taxon>Polychaeta</taxon>
        <taxon>Sedentaria</taxon>
        <taxon>Scolecida</taxon>
        <taxon>Capitellidae</taxon>
        <taxon>Capitella</taxon>
    </lineage>
</organism>
<dbReference type="Proteomes" id="UP000014760">
    <property type="component" value="Unassembled WGS sequence"/>
</dbReference>
<evidence type="ECO:0000313" key="2">
    <source>
        <dbReference type="EnsemblMetazoa" id="CapteP89075"/>
    </source>
</evidence>
<dbReference type="GO" id="GO:0048791">
    <property type="term" value="P:calcium ion-regulated exocytosis of neurotransmitter"/>
    <property type="evidence" value="ECO:0007669"/>
    <property type="project" value="TreeGrafter"/>
</dbReference>
<reference evidence="2" key="3">
    <citation type="submission" date="2015-06" db="UniProtKB">
        <authorList>
            <consortium name="EnsemblMetazoa"/>
        </authorList>
    </citation>
    <scope>IDENTIFICATION</scope>
</reference>
<feature type="domain" description="PDZ" evidence="1">
    <location>
        <begin position="1"/>
        <end position="75"/>
    </location>
</feature>
<dbReference type="SUPFAM" id="SSF50156">
    <property type="entry name" value="PDZ domain-like"/>
    <property type="match status" value="1"/>
</dbReference>
<accession>X2BAQ0</accession>
<dbReference type="AlphaFoldDB" id="X2BAQ0"/>
<reference evidence="3" key="2">
    <citation type="journal article" date="2013" name="Nature">
        <title>Insights into bilaterian evolution from three spiralian genomes.</title>
        <authorList>
            <person name="Simakov O."/>
            <person name="Marletaz F."/>
            <person name="Cho S.J."/>
            <person name="Edsinger-Gonzales E."/>
            <person name="Havlak P."/>
            <person name="Hellsten U."/>
            <person name="Kuo D.H."/>
            <person name="Larsson T."/>
            <person name="Lv J."/>
            <person name="Arendt D."/>
            <person name="Savage R."/>
            <person name="Osoegawa K."/>
            <person name="de Jong P."/>
            <person name="Grimwood J."/>
            <person name="Chapman J.A."/>
            <person name="Shapiro H."/>
            <person name="Aerts A."/>
            <person name="Otillar R.P."/>
            <person name="Terry A.Y."/>
            <person name="Boore J.L."/>
            <person name="Grigoriev I.V."/>
            <person name="Lindberg D.R."/>
            <person name="Seaver E.C."/>
            <person name="Weisblat D.A."/>
            <person name="Putnam N.H."/>
            <person name="Rokhsar D.S."/>
        </authorList>
    </citation>
    <scope>NUCLEOTIDE SEQUENCE</scope>
    <source>
        <strain evidence="3">I ESC-2004</strain>
    </source>
</reference>
<dbReference type="Gene3D" id="2.30.42.10">
    <property type="match status" value="1"/>
</dbReference>
<dbReference type="GO" id="GO:0042734">
    <property type="term" value="C:presynaptic membrane"/>
    <property type="evidence" value="ECO:0007669"/>
    <property type="project" value="TreeGrafter"/>
</dbReference>
<dbReference type="PANTHER" id="PTHR12157:SF24">
    <property type="entry name" value="FIFE, ISOFORM D"/>
    <property type="match status" value="1"/>
</dbReference>
<dbReference type="InterPro" id="IPR036034">
    <property type="entry name" value="PDZ_sf"/>
</dbReference>
<dbReference type="EnsemblMetazoa" id="CapteT89075">
    <property type="protein sequence ID" value="CapteP89075"/>
    <property type="gene ID" value="CapteG89075"/>
</dbReference>
<dbReference type="GO" id="GO:0031267">
    <property type="term" value="F:small GTPase binding"/>
    <property type="evidence" value="ECO:0007669"/>
    <property type="project" value="InterPro"/>
</dbReference>
<protein>
    <recommendedName>
        <fullName evidence="1">PDZ domain-containing protein</fullName>
    </recommendedName>
</protein>
<dbReference type="InterPro" id="IPR001478">
    <property type="entry name" value="PDZ"/>
</dbReference>
<evidence type="ECO:0000259" key="1">
    <source>
        <dbReference type="PROSITE" id="PS50106"/>
    </source>
</evidence>
<dbReference type="PANTHER" id="PTHR12157">
    <property type="entry name" value="REGULATING SYNAPTIC MEMBRANE EXOCYTOSIS PROTEIN"/>
    <property type="match status" value="1"/>
</dbReference>
<dbReference type="PROSITE" id="PS50106">
    <property type="entry name" value="PDZ"/>
    <property type="match status" value="1"/>
</dbReference>
<dbReference type="GO" id="GO:0048788">
    <property type="term" value="C:cytoskeleton of presynaptic active zone"/>
    <property type="evidence" value="ECO:0007669"/>
    <property type="project" value="TreeGrafter"/>
</dbReference>
<dbReference type="InterPro" id="IPR039032">
    <property type="entry name" value="Rim-like"/>
</dbReference>
<dbReference type="SMART" id="SM00228">
    <property type="entry name" value="PDZ"/>
    <property type="match status" value="1"/>
</dbReference>
<dbReference type="OMA" id="ICICICE"/>
<dbReference type="GO" id="GO:0044325">
    <property type="term" value="F:transmembrane transporter binding"/>
    <property type="evidence" value="ECO:0007669"/>
    <property type="project" value="TreeGrafter"/>
</dbReference>
<sequence length="88" mass="9560">LGMRVVGGKMGPDGKLGAFVTHVIKEGPADLANIMEADQILEWDGSSLEDATFEEAQQILARSGDTVQLLVMHTRCVIKNFPICNVVY</sequence>
<dbReference type="GO" id="GO:0048167">
    <property type="term" value="P:regulation of synaptic plasticity"/>
    <property type="evidence" value="ECO:0007669"/>
    <property type="project" value="TreeGrafter"/>
</dbReference>
<keyword evidence="3" id="KW-1185">Reference proteome</keyword>
<name>X2BAQ0_CAPTE</name>
<reference evidence="3" key="1">
    <citation type="submission" date="2012-12" db="EMBL/GenBank/DDBJ databases">
        <authorList>
            <person name="Hellsten U."/>
            <person name="Grimwood J."/>
            <person name="Chapman J.A."/>
            <person name="Shapiro H."/>
            <person name="Aerts A."/>
            <person name="Otillar R.P."/>
            <person name="Terry A.Y."/>
            <person name="Boore J.L."/>
            <person name="Simakov O."/>
            <person name="Marletaz F."/>
            <person name="Cho S.-J."/>
            <person name="Edsinger-Gonzales E."/>
            <person name="Havlak P."/>
            <person name="Kuo D.-H."/>
            <person name="Larsson T."/>
            <person name="Lv J."/>
            <person name="Arendt D."/>
            <person name="Savage R."/>
            <person name="Osoegawa K."/>
            <person name="de Jong P."/>
            <person name="Lindberg D.R."/>
            <person name="Seaver E.C."/>
            <person name="Weisblat D.A."/>
            <person name="Putnam N.H."/>
            <person name="Grigoriev I.V."/>
            <person name="Rokhsar D.S."/>
        </authorList>
    </citation>
    <scope>NUCLEOTIDE SEQUENCE</scope>
    <source>
        <strain evidence="3">I ESC-2004</strain>
    </source>
</reference>
<dbReference type="EMBL" id="AMQN01000400">
    <property type="status" value="NOT_ANNOTATED_CDS"/>
    <property type="molecule type" value="Genomic_DNA"/>
</dbReference>